<keyword evidence="2" id="KW-1185">Reference proteome</keyword>
<evidence type="ECO:0000313" key="2">
    <source>
        <dbReference type="Proteomes" id="UP001375370"/>
    </source>
</evidence>
<name>A0ABZ2J379_9CHLR</name>
<proteinExistence type="predicted"/>
<protein>
    <submittedName>
        <fullName evidence="1">Uncharacterized protein</fullName>
    </submittedName>
</protein>
<organism evidence="1 2">
    <name type="scientific">Candidatus Dehalogenimonas loeffleri</name>
    <dbReference type="NCBI Taxonomy" id="3127115"/>
    <lineage>
        <taxon>Bacteria</taxon>
        <taxon>Bacillati</taxon>
        <taxon>Chloroflexota</taxon>
        <taxon>Dehalococcoidia</taxon>
        <taxon>Dehalococcoidales</taxon>
        <taxon>Dehalococcoidaceae</taxon>
        <taxon>Dehalogenimonas</taxon>
    </lineage>
</organism>
<gene>
    <name evidence="1" type="ORF">V8247_05715</name>
</gene>
<accession>A0ABZ2J379</accession>
<dbReference type="Proteomes" id="UP001375370">
    <property type="component" value="Chromosome"/>
</dbReference>
<sequence length="237" mass="27266">MTRETEQKTEITPSAAAAVNRLRAAIEGGQHWYPAILEAAGYWPEGDESFDGRVYRYLIAGEAFDLLLLAERVSGAVPDLIPEAEQVDLLFNSQPPMDLTAAEMRRLMGPTRYQQHLNYFYGVTVEEALILATQDEIRKEERSLVIKGYDTIDESFLRLYENSRPELLKLFRRERGERPNRSLKLSEMREFTYWLFKFRLRRTDKARVASDTKKALARLKRFPGKKADFGLGALLGV</sequence>
<dbReference type="EMBL" id="CP146612">
    <property type="protein sequence ID" value="WWX24763.1"/>
    <property type="molecule type" value="Genomic_DNA"/>
</dbReference>
<reference evidence="1 2" key="1">
    <citation type="submission" date="2024-03" db="EMBL/GenBank/DDBJ databases">
        <title>A Dehalogenimonas Isolated from Estuarine Sediments Dihaloeliminates Chlorinated Alkanes.</title>
        <authorList>
            <person name="Yang Y."/>
            <person name="Wang H."/>
        </authorList>
    </citation>
    <scope>NUCLEOTIDE SEQUENCE [LARGE SCALE GENOMIC DNA]</scope>
    <source>
        <strain evidence="1 2">W</strain>
    </source>
</reference>
<evidence type="ECO:0000313" key="1">
    <source>
        <dbReference type="EMBL" id="WWX24763.1"/>
    </source>
</evidence>
<dbReference type="RefSeq" id="WP_338736881.1">
    <property type="nucleotide sequence ID" value="NZ_CP146612.1"/>
</dbReference>